<evidence type="ECO:0000256" key="2">
    <source>
        <dbReference type="SAM" id="SignalP"/>
    </source>
</evidence>
<dbReference type="RefSeq" id="WP_091987701.1">
    <property type="nucleotide sequence ID" value="NZ_FOLO01000035.1"/>
</dbReference>
<dbReference type="STRING" id="1123010.SAMN02745724_03611"/>
<feature type="coiled-coil region" evidence="1">
    <location>
        <begin position="78"/>
        <end position="168"/>
    </location>
</feature>
<dbReference type="AlphaFoldDB" id="A0A1I1PVL7"/>
<name>A0A1I1PVL7_9GAMM</name>
<feature type="signal peptide" evidence="2">
    <location>
        <begin position="1"/>
        <end position="26"/>
    </location>
</feature>
<keyword evidence="2" id="KW-0732">Signal</keyword>
<evidence type="ECO:0000313" key="4">
    <source>
        <dbReference type="Proteomes" id="UP000198862"/>
    </source>
</evidence>
<reference evidence="3 4" key="1">
    <citation type="submission" date="2016-10" db="EMBL/GenBank/DDBJ databases">
        <authorList>
            <person name="de Groot N.N."/>
        </authorList>
    </citation>
    <scope>NUCLEOTIDE SEQUENCE [LARGE SCALE GENOMIC DNA]</scope>
    <source>
        <strain evidence="3 4">DSM 6059</strain>
    </source>
</reference>
<dbReference type="EMBL" id="FOLO01000035">
    <property type="protein sequence ID" value="SFD13815.1"/>
    <property type="molecule type" value="Genomic_DNA"/>
</dbReference>
<organism evidence="3 4">
    <name type="scientific">Pseudoalteromonas denitrificans DSM 6059</name>
    <dbReference type="NCBI Taxonomy" id="1123010"/>
    <lineage>
        <taxon>Bacteria</taxon>
        <taxon>Pseudomonadati</taxon>
        <taxon>Pseudomonadota</taxon>
        <taxon>Gammaproteobacteria</taxon>
        <taxon>Alteromonadales</taxon>
        <taxon>Pseudoalteromonadaceae</taxon>
        <taxon>Pseudoalteromonas</taxon>
    </lineage>
</organism>
<evidence type="ECO:0000313" key="3">
    <source>
        <dbReference type="EMBL" id="SFD13815.1"/>
    </source>
</evidence>
<accession>A0A1I1PVL7</accession>
<sequence>MKFKFNKFIVYLSTVLTLCLSAAVLANKTSTNFYQCDTAKGVVFSQFPCAKNAKLKTISTYTPKKTRSTDLDIKNLNKIQYQQKIDIAETQIKASENKVRVLKRAQAKEQITEKQKLERMMSDLDKKALKKQVTQTLKDIDKKYKKLVKNEELNLKKLTKSLDKLQKKN</sequence>
<evidence type="ECO:0008006" key="5">
    <source>
        <dbReference type="Google" id="ProtNLM"/>
    </source>
</evidence>
<proteinExistence type="predicted"/>
<keyword evidence="4" id="KW-1185">Reference proteome</keyword>
<dbReference type="Proteomes" id="UP000198862">
    <property type="component" value="Unassembled WGS sequence"/>
</dbReference>
<dbReference type="OrthoDB" id="6312994at2"/>
<keyword evidence="1" id="KW-0175">Coiled coil</keyword>
<gene>
    <name evidence="3" type="ORF">SAMN02745724_03611</name>
</gene>
<feature type="chain" id="PRO_5011704246" description="DUF4124 domain-containing protein" evidence="2">
    <location>
        <begin position="27"/>
        <end position="169"/>
    </location>
</feature>
<evidence type="ECO:0000256" key="1">
    <source>
        <dbReference type="SAM" id="Coils"/>
    </source>
</evidence>
<protein>
    <recommendedName>
        <fullName evidence="5">DUF4124 domain-containing protein</fullName>
    </recommendedName>
</protein>